<dbReference type="EMBL" id="MRZV01000350">
    <property type="protein sequence ID" value="PIK51933.1"/>
    <property type="molecule type" value="Genomic_DNA"/>
</dbReference>
<evidence type="ECO:0000313" key="4">
    <source>
        <dbReference type="Proteomes" id="UP000230750"/>
    </source>
</evidence>
<proteinExistence type="predicted"/>
<keyword evidence="4" id="KW-1185">Reference proteome</keyword>
<evidence type="ECO:0000256" key="2">
    <source>
        <dbReference type="SAM" id="Phobius"/>
    </source>
</evidence>
<organism evidence="3 4">
    <name type="scientific">Stichopus japonicus</name>
    <name type="common">Sea cucumber</name>
    <dbReference type="NCBI Taxonomy" id="307972"/>
    <lineage>
        <taxon>Eukaryota</taxon>
        <taxon>Metazoa</taxon>
        <taxon>Echinodermata</taxon>
        <taxon>Eleutherozoa</taxon>
        <taxon>Echinozoa</taxon>
        <taxon>Holothuroidea</taxon>
        <taxon>Aspidochirotacea</taxon>
        <taxon>Aspidochirotida</taxon>
        <taxon>Stichopodidae</taxon>
        <taxon>Apostichopus</taxon>
    </lineage>
</organism>
<protein>
    <submittedName>
        <fullName evidence="3">Uncharacterized protein</fullName>
    </submittedName>
</protein>
<reference evidence="3 4" key="1">
    <citation type="journal article" date="2017" name="PLoS Biol.">
        <title>The sea cucumber genome provides insights into morphological evolution and visceral regeneration.</title>
        <authorList>
            <person name="Zhang X."/>
            <person name="Sun L."/>
            <person name="Yuan J."/>
            <person name="Sun Y."/>
            <person name="Gao Y."/>
            <person name="Zhang L."/>
            <person name="Li S."/>
            <person name="Dai H."/>
            <person name="Hamel J.F."/>
            <person name="Liu C."/>
            <person name="Yu Y."/>
            <person name="Liu S."/>
            <person name="Lin W."/>
            <person name="Guo K."/>
            <person name="Jin S."/>
            <person name="Xu P."/>
            <person name="Storey K.B."/>
            <person name="Huan P."/>
            <person name="Zhang T."/>
            <person name="Zhou Y."/>
            <person name="Zhang J."/>
            <person name="Lin C."/>
            <person name="Li X."/>
            <person name="Xing L."/>
            <person name="Huo D."/>
            <person name="Sun M."/>
            <person name="Wang L."/>
            <person name="Mercier A."/>
            <person name="Li F."/>
            <person name="Yang H."/>
            <person name="Xiang J."/>
        </authorList>
    </citation>
    <scope>NUCLEOTIDE SEQUENCE [LARGE SCALE GENOMIC DNA]</scope>
    <source>
        <strain evidence="3">Shaxun</strain>
        <tissue evidence="3">Muscle</tissue>
    </source>
</reference>
<comment type="caution">
    <text evidence="3">The sequence shown here is derived from an EMBL/GenBank/DDBJ whole genome shotgun (WGS) entry which is preliminary data.</text>
</comment>
<feature type="transmembrane region" description="Helical" evidence="2">
    <location>
        <begin position="174"/>
        <end position="198"/>
    </location>
</feature>
<dbReference type="AlphaFoldDB" id="A0A2G8KV95"/>
<name>A0A2G8KV95_STIJA</name>
<dbReference type="Proteomes" id="UP000230750">
    <property type="component" value="Unassembled WGS sequence"/>
</dbReference>
<feature type="region of interest" description="Disordered" evidence="1">
    <location>
        <begin position="1"/>
        <end position="42"/>
    </location>
</feature>
<evidence type="ECO:0000313" key="3">
    <source>
        <dbReference type="EMBL" id="PIK51933.1"/>
    </source>
</evidence>
<accession>A0A2G8KV95</accession>
<keyword evidence="2" id="KW-1133">Transmembrane helix</keyword>
<keyword evidence="2" id="KW-0812">Transmembrane</keyword>
<keyword evidence="2" id="KW-0472">Membrane</keyword>
<sequence length="279" mass="30980">MRARQKQSAGMGDRTQELKIPIAPQASDRMRARQKQSAGTGYRTQELKIPIAAQALLQASDRMRARQNQSAGTGDRTQELKIPIAAQVQCSTDTPRQLLIYNARYINYFKALLQGSDRMRARQKQSAGTGDRTQELKIPIAAQKMIKMEVITYYNISTAESTSSPDNSTPVSTVSLFVTAVLGVLTFLANAVDIAIILKRRFVRKVNVNIFTFYLAIADISLIDTETVSISESLRQTLDGITELKHHGKRDDVTNNKENVKSLGVSGNEVIESKYLPEC</sequence>
<gene>
    <name evidence="3" type="ORF">BSL78_11188</name>
</gene>
<evidence type="ECO:0000256" key="1">
    <source>
        <dbReference type="SAM" id="MobiDB-lite"/>
    </source>
</evidence>